<dbReference type="PANTHER" id="PTHR43384">
    <property type="entry name" value="SEPTUM SITE-DETERMINING PROTEIN MIND HOMOLOG, CHLOROPLASTIC-RELATED"/>
    <property type="match status" value="1"/>
</dbReference>
<name>A0A9X3Z6H1_9PROT</name>
<dbReference type="RefSeq" id="WP_274942707.1">
    <property type="nucleotide sequence ID" value="NZ_JANWOI010000001.1"/>
</dbReference>
<dbReference type="Pfam" id="PF01656">
    <property type="entry name" value="CbiA"/>
    <property type="match status" value="1"/>
</dbReference>
<feature type="domain" description="CobQ/CobB/MinD/ParA nucleotide binding" evidence="3">
    <location>
        <begin position="35"/>
        <end position="255"/>
    </location>
</feature>
<keyword evidence="2" id="KW-0067">ATP-binding</keyword>
<dbReference type="GO" id="GO:0005829">
    <property type="term" value="C:cytosol"/>
    <property type="evidence" value="ECO:0007669"/>
    <property type="project" value="TreeGrafter"/>
</dbReference>
<dbReference type="GO" id="GO:0016887">
    <property type="term" value="F:ATP hydrolysis activity"/>
    <property type="evidence" value="ECO:0007669"/>
    <property type="project" value="TreeGrafter"/>
</dbReference>
<dbReference type="Proteomes" id="UP001141619">
    <property type="component" value="Unassembled WGS sequence"/>
</dbReference>
<evidence type="ECO:0000256" key="1">
    <source>
        <dbReference type="ARBA" id="ARBA00022741"/>
    </source>
</evidence>
<protein>
    <submittedName>
        <fullName evidence="4">MinD/ParA family protein</fullName>
    </submittedName>
</protein>
<keyword evidence="5" id="KW-1185">Reference proteome</keyword>
<dbReference type="GO" id="GO:0005524">
    <property type="term" value="F:ATP binding"/>
    <property type="evidence" value="ECO:0007669"/>
    <property type="project" value="UniProtKB-KW"/>
</dbReference>
<dbReference type="EMBL" id="JANWOI010000001">
    <property type="protein sequence ID" value="MDA5193008.1"/>
    <property type="molecule type" value="Genomic_DNA"/>
</dbReference>
<dbReference type="InterPro" id="IPR002586">
    <property type="entry name" value="CobQ/CobB/MinD/ParA_Nub-bd_dom"/>
</dbReference>
<dbReference type="AlphaFoldDB" id="A0A9X3Z6H1"/>
<keyword evidence="1" id="KW-0547">Nucleotide-binding</keyword>
<evidence type="ECO:0000259" key="3">
    <source>
        <dbReference type="Pfam" id="PF01656"/>
    </source>
</evidence>
<dbReference type="InterPro" id="IPR050625">
    <property type="entry name" value="ParA/MinD_ATPase"/>
</dbReference>
<reference evidence="4" key="1">
    <citation type="submission" date="2022-08" db="EMBL/GenBank/DDBJ databases">
        <authorList>
            <person name="Vandamme P."/>
            <person name="Hettiarachchi A."/>
            <person name="Peeters C."/>
            <person name="Cnockaert M."/>
            <person name="Carlier A."/>
        </authorList>
    </citation>
    <scope>NUCLEOTIDE SEQUENCE</scope>
    <source>
        <strain evidence="4">LMG 31809</strain>
    </source>
</reference>
<sequence length="278" mass="29808">MTVTLADLPRRQGSKDPQLAALDGQATAKRGRNLLTVASGKGGVGKTWFSISLSHALARAGKRALLFDGDLGLANVDIQLGLLPTRDLAAVIGGQASLKDVVERYSDESKTGFDIIAGRSGSGALGRLRPQLLAELREKLISFGEGYDHVVLDMAAGVDAQVATLADHGGRTLVVVTPDPTSITDAYAFIKLHRQRDPQAEIHVVVNQAGDRFEAQRTYDTIKRAAENFLKFSPPLLGTIRRDRNVTAAIREQRPLLARYPLAPASEDVTAIAARLIG</sequence>
<evidence type="ECO:0000313" key="4">
    <source>
        <dbReference type="EMBL" id="MDA5193008.1"/>
    </source>
</evidence>
<dbReference type="SUPFAM" id="SSF52540">
    <property type="entry name" value="P-loop containing nucleoside triphosphate hydrolases"/>
    <property type="match status" value="1"/>
</dbReference>
<evidence type="ECO:0000256" key="2">
    <source>
        <dbReference type="ARBA" id="ARBA00022840"/>
    </source>
</evidence>
<dbReference type="InterPro" id="IPR033875">
    <property type="entry name" value="FlhG"/>
</dbReference>
<dbReference type="InterPro" id="IPR027417">
    <property type="entry name" value="P-loop_NTPase"/>
</dbReference>
<evidence type="ECO:0000313" key="5">
    <source>
        <dbReference type="Proteomes" id="UP001141619"/>
    </source>
</evidence>
<dbReference type="GO" id="GO:0051782">
    <property type="term" value="P:negative regulation of cell division"/>
    <property type="evidence" value="ECO:0007669"/>
    <property type="project" value="TreeGrafter"/>
</dbReference>
<dbReference type="InterPro" id="IPR025501">
    <property type="entry name" value="MinD_FleN"/>
</dbReference>
<comment type="caution">
    <text evidence="4">The sequence shown here is derived from an EMBL/GenBank/DDBJ whole genome shotgun (WGS) entry which is preliminary data.</text>
</comment>
<reference evidence="4" key="2">
    <citation type="journal article" date="2023" name="Syst. Appl. Microbiol.">
        <title>Govania unica gen. nov., sp. nov., a rare biosphere bacterium that represents a novel family in the class Alphaproteobacteria.</title>
        <authorList>
            <person name="Vandamme P."/>
            <person name="Peeters C."/>
            <person name="Hettiarachchi A."/>
            <person name="Cnockaert M."/>
            <person name="Carlier A."/>
        </authorList>
    </citation>
    <scope>NUCLEOTIDE SEQUENCE</scope>
    <source>
        <strain evidence="4">LMG 31809</strain>
    </source>
</reference>
<dbReference type="CDD" id="cd02038">
    <property type="entry name" value="FlhG-like"/>
    <property type="match status" value="1"/>
</dbReference>
<dbReference type="GO" id="GO:0009898">
    <property type="term" value="C:cytoplasmic side of plasma membrane"/>
    <property type="evidence" value="ECO:0007669"/>
    <property type="project" value="TreeGrafter"/>
</dbReference>
<dbReference type="Gene3D" id="3.40.50.300">
    <property type="entry name" value="P-loop containing nucleotide triphosphate hydrolases"/>
    <property type="match status" value="1"/>
</dbReference>
<dbReference type="PIRSF" id="PIRSF003092">
    <property type="entry name" value="MinD"/>
    <property type="match status" value="1"/>
</dbReference>
<gene>
    <name evidence="4" type="ORF">NYP16_03425</name>
</gene>
<proteinExistence type="predicted"/>
<dbReference type="PANTHER" id="PTHR43384:SF4">
    <property type="entry name" value="CELLULOSE BIOSYNTHESIS PROTEIN BCSQ-RELATED"/>
    <property type="match status" value="1"/>
</dbReference>
<accession>A0A9X3Z6H1</accession>
<organism evidence="4 5">
    <name type="scientific">Govanella unica</name>
    <dbReference type="NCBI Taxonomy" id="2975056"/>
    <lineage>
        <taxon>Bacteria</taxon>
        <taxon>Pseudomonadati</taxon>
        <taxon>Pseudomonadota</taxon>
        <taxon>Alphaproteobacteria</taxon>
        <taxon>Emcibacterales</taxon>
        <taxon>Govanellaceae</taxon>
        <taxon>Govanella</taxon>
    </lineage>
</organism>